<dbReference type="Proteomes" id="UP001187203">
    <property type="component" value="Unassembled WGS sequence"/>
</dbReference>
<feature type="compositionally biased region" description="Basic and acidic residues" evidence="1">
    <location>
        <begin position="65"/>
        <end position="74"/>
    </location>
</feature>
<dbReference type="InterPro" id="IPR007046">
    <property type="entry name" value="RNA_pol_sigma_54_core-bd"/>
</dbReference>
<dbReference type="PANTHER" id="PTHR32248:SF4">
    <property type="entry name" value="RNA POLYMERASE SIGMA-54 FACTOR"/>
    <property type="match status" value="1"/>
</dbReference>
<dbReference type="InterPro" id="IPR038709">
    <property type="entry name" value="RpoN_core-bd_sf"/>
</dbReference>
<sequence>MALSANLFLRQTQSLVMTPQLMQSIQLLQMTHFELNQFIALEVEKNPLLEFANDGETGDEYTAGDDERFSHSTEDAGADDGTDNREDALSSDWYDYGGSASTSRLNDELDTNYSNVFPDDGAPQRLDAPELVSQWKSMPGSGEGADYDLDDFVAGQVSLRDHLAQQIPFVLPDMADRLIAQNFVDQLDDCGYLRADIVEAGEM</sequence>
<gene>
    <name evidence="3" type="ORF">R1523_33760</name>
</gene>
<evidence type="ECO:0000313" key="4">
    <source>
        <dbReference type="Proteomes" id="UP001187203"/>
    </source>
</evidence>
<reference evidence="4" key="1">
    <citation type="journal article" date="2023" name="Int. J. Mol. Sci.">
        <title>Genomic and Metabolic Characterization of Plant Growth-Promoting Rhizobacteria Isolated from Nodules of Clovers Grown in Non-Farmed Soil.</title>
        <authorList>
            <person name="Wojcik M."/>
            <person name="Koper P."/>
            <person name="Zebracki K."/>
            <person name="Marczak M."/>
            <person name="Mazur A."/>
        </authorList>
    </citation>
    <scope>NUCLEOTIDE SEQUENCE [LARGE SCALE GENOMIC DNA]</scope>
    <source>
        <strain evidence="4">KB12</strain>
    </source>
</reference>
<evidence type="ECO:0000259" key="2">
    <source>
        <dbReference type="Pfam" id="PF04963"/>
    </source>
</evidence>
<proteinExistence type="predicted"/>
<feature type="domain" description="RNA polymerase sigma factor 54 core-binding" evidence="2">
    <location>
        <begin position="149"/>
        <end position="199"/>
    </location>
</feature>
<evidence type="ECO:0000256" key="1">
    <source>
        <dbReference type="SAM" id="MobiDB-lite"/>
    </source>
</evidence>
<comment type="caution">
    <text evidence="3">The sequence shown here is derived from an EMBL/GenBank/DDBJ whole genome shotgun (WGS) entry which is preliminary data.</text>
</comment>
<dbReference type="Pfam" id="PF00309">
    <property type="entry name" value="Sigma54_AID"/>
    <property type="match status" value="1"/>
</dbReference>
<dbReference type="EMBL" id="JAWJWI010000031">
    <property type="protein sequence ID" value="MDV4190451.1"/>
    <property type="molecule type" value="Genomic_DNA"/>
</dbReference>
<organism evidence="3 4">
    <name type="scientific">Rhizobium brockwellii</name>
    <dbReference type="NCBI Taxonomy" id="3019932"/>
    <lineage>
        <taxon>Bacteria</taxon>
        <taxon>Pseudomonadati</taxon>
        <taxon>Pseudomonadota</taxon>
        <taxon>Alphaproteobacteria</taxon>
        <taxon>Hyphomicrobiales</taxon>
        <taxon>Rhizobiaceae</taxon>
        <taxon>Rhizobium/Agrobacterium group</taxon>
        <taxon>Rhizobium</taxon>
    </lineage>
</organism>
<dbReference type="Pfam" id="PF04963">
    <property type="entry name" value="Sigma54_CBD"/>
    <property type="match status" value="1"/>
</dbReference>
<keyword evidence="4" id="KW-1185">Reference proteome</keyword>
<dbReference type="InterPro" id="IPR000394">
    <property type="entry name" value="RNA_pol_sigma_54"/>
</dbReference>
<accession>A0ABU3YX59</accession>
<protein>
    <submittedName>
        <fullName evidence="3">RNA polymerase sigma-54 factor</fullName>
    </submittedName>
</protein>
<evidence type="ECO:0000313" key="3">
    <source>
        <dbReference type="EMBL" id="MDV4190451.1"/>
    </source>
</evidence>
<feature type="region of interest" description="Disordered" evidence="1">
    <location>
        <begin position="52"/>
        <end position="91"/>
    </location>
</feature>
<dbReference type="Gene3D" id="1.10.10.1330">
    <property type="entry name" value="RNA polymerase sigma-54 factor, core-binding domain"/>
    <property type="match status" value="1"/>
</dbReference>
<dbReference type="PANTHER" id="PTHR32248">
    <property type="entry name" value="RNA POLYMERASE SIGMA-54 FACTOR"/>
    <property type="match status" value="1"/>
</dbReference>
<name>A0ABU3YX59_9HYPH</name>
<feature type="non-terminal residue" evidence="3">
    <location>
        <position position="203"/>
    </location>
</feature>